<evidence type="ECO:0000256" key="6">
    <source>
        <dbReference type="ARBA" id="ARBA00023136"/>
    </source>
</evidence>
<comment type="similarity">
    <text evidence="7">Belongs to the binding-protein-dependent transport system permease family.</text>
</comment>
<dbReference type="EMBL" id="LRQV01000044">
    <property type="protein sequence ID" value="KXK61310.1"/>
    <property type="molecule type" value="Genomic_DNA"/>
</dbReference>
<organism evidence="9 10">
    <name type="scientific">Micromonospora rosaria</name>
    <dbReference type="NCBI Taxonomy" id="47874"/>
    <lineage>
        <taxon>Bacteria</taxon>
        <taxon>Bacillati</taxon>
        <taxon>Actinomycetota</taxon>
        <taxon>Actinomycetes</taxon>
        <taxon>Micromonosporales</taxon>
        <taxon>Micromonosporaceae</taxon>
        <taxon>Micromonospora</taxon>
    </lineage>
</organism>
<dbReference type="Pfam" id="PF00528">
    <property type="entry name" value="BPD_transp_1"/>
    <property type="match status" value="1"/>
</dbReference>
<evidence type="ECO:0000256" key="2">
    <source>
        <dbReference type="ARBA" id="ARBA00022448"/>
    </source>
</evidence>
<keyword evidence="4 7" id="KW-0812">Transmembrane</keyword>
<evidence type="ECO:0000256" key="7">
    <source>
        <dbReference type="RuleBase" id="RU363032"/>
    </source>
</evidence>
<keyword evidence="3" id="KW-1003">Cell membrane</keyword>
<dbReference type="PANTHER" id="PTHR30151">
    <property type="entry name" value="ALKANE SULFONATE ABC TRANSPORTER-RELATED, MEMBRANE SUBUNIT"/>
    <property type="match status" value="1"/>
</dbReference>
<reference evidence="9 10" key="1">
    <citation type="submission" date="2016-01" db="EMBL/GenBank/DDBJ databases">
        <title>Whole genome sequence and analysis of Micromonospora rosaria DSM 803, which can produce antibacterial substance rosamicin.</title>
        <authorList>
            <person name="Yang H."/>
            <person name="He X."/>
            <person name="Zhu D."/>
        </authorList>
    </citation>
    <scope>NUCLEOTIDE SEQUENCE [LARGE SCALE GENOMIC DNA]</scope>
    <source>
        <strain evidence="9 10">DSM 803</strain>
    </source>
</reference>
<dbReference type="GO" id="GO:0055085">
    <property type="term" value="P:transmembrane transport"/>
    <property type="evidence" value="ECO:0007669"/>
    <property type="project" value="InterPro"/>
</dbReference>
<dbReference type="Gene3D" id="1.10.3720.10">
    <property type="entry name" value="MetI-like"/>
    <property type="match status" value="1"/>
</dbReference>
<dbReference type="OrthoDB" id="7274389at2"/>
<evidence type="ECO:0000256" key="4">
    <source>
        <dbReference type="ARBA" id="ARBA00022692"/>
    </source>
</evidence>
<dbReference type="PANTHER" id="PTHR30151:SF20">
    <property type="entry name" value="ABC TRANSPORTER PERMEASE PROTEIN HI_0355-RELATED"/>
    <property type="match status" value="1"/>
</dbReference>
<dbReference type="RefSeq" id="WP_067365542.1">
    <property type="nucleotide sequence ID" value="NZ_JBIUBN010000015.1"/>
</dbReference>
<dbReference type="Proteomes" id="UP000070620">
    <property type="component" value="Unassembled WGS sequence"/>
</dbReference>
<keyword evidence="2 7" id="KW-0813">Transport</keyword>
<feature type="domain" description="ABC transmembrane type-1" evidence="8">
    <location>
        <begin position="65"/>
        <end position="249"/>
    </location>
</feature>
<evidence type="ECO:0000256" key="1">
    <source>
        <dbReference type="ARBA" id="ARBA00004651"/>
    </source>
</evidence>
<keyword evidence="5 7" id="KW-1133">Transmembrane helix</keyword>
<dbReference type="InterPro" id="IPR000515">
    <property type="entry name" value="MetI-like"/>
</dbReference>
<dbReference type="SUPFAM" id="SSF161098">
    <property type="entry name" value="MetI-like"/>
    <property type="match status" value="1"/>
</dbReference>
<evidence type="ECO:0000313" key="10">
    <source>
        <dbReference type="Proteomes" id="UP000070620"/>
    </source>
</evidence>
<feature type="transmembrane region" description="Helical" evidence="7">
    <location>
        <begin position="226"/>
        <end position="248"/>
    </location>
</feature>
<evidence type="ECO:0000256" key="5">
    <source>
        <dbReference type="ARBA" id="ARBA00022989"/>
    </source>
</evidence>
<keyword evidence="10" id="KW-1185">Reference proteome</keyword>
<comment type="caution">
    <text evidence="9">The sequence shown here is derived from an EMBL/GenBank/DDBJ whole genome shotgun (WGS) entry which is preliminary data.</text>
</comment>
<dbReference type="InterPro" id="IPR035906">
    <property type="entry name" value="MetI-like_sf"/>
</dbReference>
<gene>
    <name evidence="9" type="ORF">AWW66_14315</name>
</gene>
<feature type="transmembrane region" description="Helical" evidence="7">
    <location>
        <begin position="126"/>
        <end position="146"/>
    </location>
</feature>
<dbReference type="PROSITE" id="PS50928">
    <property type="entry name" value="ABC_TM1"/>
    <property type="match status" value="1"/>
</dbReference>
<keyword evidence="6 7" id="KW-0472">Membrane</keyword>
<feature type="transmembrane region" description="Helical" evidence="7">
    <location>
        <begin position="100"/>
        <end position="120"/>
    </location>
</feature>
<feature type="transmembrane region" description="Helical" evidence="7">
    <location>
        <begin position="72"/>
        <end position="93"/>
    </location>
</feature>
<dbReference type="CDD" id="cd06261">
    <property type="entry name" value="TM_PBP2"/>
    <property type="match status" value="1"/>
</dbReference>
<comment type="subcellular location">
    <subcellularLocation>
        <location evidence="1 7">Cell membrane</location>
        <topology evidence="1 7">Multi-pass membrane protein</topology>
    </subcellularLocation>
</comment>
<proteinExistence type="inferred from homology"/>
<dbReference type="AlphaFoldDB" id="A0A136PS66"/>
<evidence type="ECO:0000256" key="3">
    <source>
        <dbReference type="ARBA" id="ARBA00022475"/>
    </source>
</evidence>
<evidence type="ECO:0000259" key="8">
    <source>
        <dbReference type="PROSITE" id="PS50928"/>
    </source>
</evidence>
<name>A0A136PS66_9ACTN</name>
<evidence type="ECO:0000313" key="9">
    <source>
        <dbReference type="EMBL" id="KXK61310.1"/>
    </source>
</evidence>
<accession>A0A136PS66</accession>
<sequence length="259" mass="27110">MTGRRPLRPLLGGLVVLGTVVGLWQVLLSVFAVDPFLARTPADVWRYLTTAPDAAAHRERLAAGLGHTLADAALGFGCGLTSAVGVALLFVLVRPVRQALLPIAVLLRSVPLVAMTPLLTLVFGRGLLATAVIAGLVVFFPALVTITHGLRTAARHTVELCRAYGAGGWTIARAVLLPAAVPAIFASARIGVPAALIGATLAEWLATGRGLGYEMLQDATTFDYDHLWAAVAALTLVSVLVYNGFALVESMVTPRFTDG</sequence>
<dbReference type="GO" id="GO:0005886">
    <property type="term" value="C:plasma membrane"/>
    <property type="evidence" value="ECO:0007669"/>
    <property type="project" value="UniProtKB-SubCell"/>
</dbReference>
<protein>
    <submittedName>
        <fullName evidence="9">ABC transporter permease</fullName>
    </submittedName>
</protein>